<evidence type="ECO:0000256" key="1">
    <source>
        <dbReference type="ARBA" id="ARBA00022490"/>
    </source>
</evidence>
<dbReference type="NCBIfam" id="NF002957">
    <property type="entry name" value="PRK03619.1"/>
    <property type="match status" value="1"/>
</dbReference>
<keyword evidence="2 8" id="KW-0436">Ligase</keyword>
<dbReference type="EMBL" id="JARHUD010000005">
    <property type="protein sequence ID" value="MDF2096304.1"/>
    <property type="molecule type" value="Genomic_DNA"/>
</dbReference>
<feature type="active site" evidence="8">
    <location>
        <position position="203"/>
    </location>
</feature>
<evidence type="ECO:0000256" key="7">
    <source>
        <dbReference type="ARBA" id="ARBA00022962"/>
    </source>
</evidence>
<comment type="subunit">
    <text evidence="8">Part of the FGAM synthase complex composed of 1 PurL, 1 PurQ and 2 PurS subunits.</text>
</comment>
<evidence type="ECO:0000256" key="4">
    <source>
        <dbReference type="ARBA" id="ARBA00022755"/>
    </source>
</evidence>
<name>A0ABT5YMY6_9PROT</name>
<dbReference type="EC" id="3.5.1.2" evidence="8"/>
<keyword evidence="5 8" id="KW-0378">Hydrolase</keyword>
<comment type="catalytic activity">
    <reaction evidence="8">
        <text>L-glutamine + H2O = L-glutamate + NH4(+)</text>
        <dbReference type="Rhea" id="RHEA:15889"/>
        <dbReference type="ChEBI" id="CHEBI:15377"/>
        <dbReference type="ChEBI" id="CHEBI:28938"/>
        <dbReference type="ChEBI" id="CHEBI:29985"/>
        <dbReference type="ChEBI" id="CHEBI:58359"/>
        <dbReference type="EC" id="3.5.1.2"/>
    </reaction>
</comment>
<dbReference type="EC" id="6.3.5.3" evidence="8"/>
<evidence type="ECO:0000313" key="9">
    <source>
        <dbReference type="EMBL" id="MDF2096304.1"/>
    </source>
</evidence>
<dbReference type="PIRSF" id="PIRSF001586">
    <property type="entry name" value="FGAM_synth_I"/>
    <property type="match status" value="1"/>
</dbReference>
<dbReference type="HAMAP" id="MF_00421">
    <property type="entry name" value="PurQ"/>
    <property type="match status" value="1"/>
</dbReference>
<reference evidence="9 10" key="1">
    <citation type="submission" date="2023-03" db="EMBL/GenBank/DDBJ databases">
        <title>Fodinicurvata sp. CAU 1616 isolated from sea sendiment.</title>
        <authorList>
            <person name="Kim W."/>
        </authorList>
    </citation>
    <scope>NUCLEOTIDE SEQUENCE [LARGE SCALE GENOMIC DNA]</scope>
    <source>
        <strain evidence="9 10">CAU 1616</strain>
    </source>
</reference>
<evidence type="ECO:0000256" key="8">
    <source>
        <dbReference type="HAMAP-Rule" id="MF_00421"/>
    </source>
</evidence>
<keyword evidence="10" id="KW-1185">Reference proteome</keyword>
<accession>A0ABT5YMY6</accession>
<dbReference type="SUPFAM" id="SSF52317">
    <property type="entry name" value="Class I glutamine amidotransferase-like"/>
    <property type="match status" value="1"/>
</dbReference>
<dbReference type="SMART" id="SM01211">
    <property type="entry name" value="GATase_5"/>
    <property type="match status" value="1"/>
</dbReference>
<dbReference type="PANTHER" id="PTHR47552">
    <property type="entry name" value="PHOSPHORIBOSYLFORMYLGLYCINAMIDINE SYNTHASE SUBUNIT PURQ"/>
    <property type="match status" value="1"/>
</dbReference>
<feature type="active site" evidence="8">
    <location>
        <position position="205"/>
    </location>
</feature>
<dbReference type="PROSITE" id="PS51273">
    <property type="entry name" value="GATASE_TYPE_1"/>
    <property type="match status" value="1"/>
</dbReference>
<dbReference type="NCBIfam" id="TIGR01737">
    <property type="entry name" value="FGAM_synth_I"/>
    <property type="match status" value="1"/>
</dbReference>
<evidence type="ECO:0000256" key="3">
    <source>
        <dbReference type="ARBA" id="ARBA00022741"/>
    </source>
</evidence>
<comment type="caution">
    <text evidence="9">The sequence shown here is derived from an EMBL/GenBank/DDBJ whole genome shotgun (WGS) entry which is preliminary data.</text>
</comment>
<keyword evidence="4 8" id="KW-0658">Purine biosynthesis</keyword>
<sequence length="229" mass="24732">MRTAVIRFPGTNREKDAVVALERACGRKPEIIWHKESGLPAVDLILLPGGFAFGDYLRAGAMAAQSPIMQAVRQAAERGVPVIGICNGFQVLTEAGLLPGALMRNAGLRFVCRDVHLRVESDRSPFTEGYRLGQVVRVPVAHHDGNYFADEATLDRLEGEGRVAFRYVAGPGEPESRANPNGSRRDIAGILSENRRILGMMPHPEDATDPLQGGTDGCGLFDSMARALA</sequence>
<keyword evidence="7 8" id="KW-0315">Glutamine amidotransferase</keyword>
<comment type="catalytic activity">
    <reaction evidence="8">
        <text>N(2)-formyl-N(1)-(5-phospho-beta-D-ribosyl)glycinamide + L-glutamine + ATP + H2O = 2-formamido-N(1)-(5-O-phospho-beta-D-ribosyl)acetamidine + L-glutamate + ADP + phosphate + H(+)</text>
        <dbReference type="Rhea" id="RHEA:17129"/>
        <dbReference type="ChEBI" id="CHEBI:15377"/>
        <dbReference type="ChEBI" id="CHEBI:15378"/>
        <dbReference type="ChEBI" id="CHEBI:29985"/>
        <dbReference type="ChEBI" id="CHEBI:30616"/>
        <dbReference type="ChEBI" id="CHEBI:43474"/>
        <dbReference type="ChEBI" id="CHEBI:58359"/>
        <dbReference type="ChEBI" id="CHEBI:147286"/>
        <dbReference type="ChEBI" id="CHEBI:147287"/>
        <dbReference type="ChEBI" id="CHEBI:456216"/>
        <dbReference type="EC" id="6.3.5.3"/>
    </reaction>
</comment>
<keyword evidence="1 8" id="KW-0963">Cytoplasm</keyword>
<evidence type="ECO:0000313" key="10">
    <source>
        <dbReference type="Proteomes" id="UP001215503"/>
    </source>
</evidence>
<dbReference type="Gene3D" id="3.40.50.880">
    <property type="match status" value="1"/>
</dbReference>
<comment type="pathway">
    <text evidence="8">Purine metabolism; IMP biosynthesis via de novo pathway; 5-amino-1-(5-phospho-D-ribosyl)imidazole from N(2)-formyl-N(1)-(5-phospho-D-ribosyl)glycinamide: step 1/2.</text>
</comment>
<proteinExistence type="inferred from homology"/>
<gene>
    <name evidence="8 9" type="primary">purQ</name>
    <name evidence="9" type="ORF">P2G67_09985</name>
</gene>
<evidence type="ECO:0000256" key="6">
    <source>
        <dbReference type="ARBA" id="ARBA00022840"/>
    </source>
</evidence>
<dbReference type="InterPro" id="IPR010075">
    <property type="entry name" value="PRibForGlyAmidine_synth_PurQ"/>
</dbReference>
<dbReference type="CDD" id="cd01740">
    <property type="entry name" value="GATase1_FGAR_AT"/>
    <property type="match status" value="1"/>
</dbReference>
<keyword evidence="6 8" id="KW-0067">ATP-binding</keyword>
<dbReference type="PANTHER" id="PTHR47552:SF1">
    <property type="entry name" value="PHOSPHORIBOSYLFORMYLGLYCINAMIDINE SYNTHASE SUBUNIT PURQ"/>
    <property type="match status" value="1"/>
</dbReference>
<feature type="active site" description="Nucleophile" evidence="8">
    <location>
        <position position="86"/>
    </location>
</feature>
<dbReference type="Proteomes" id="UP001215503">
    <property type="component" value="Unassembled WGS sequence"/>
</dbReference>
<organism evidence="9 10">
    <name type="scientific">Aquibaculum arenosum</name>
    <dbReference type="NCBI Taxonomy" id="3032591"/>
    <lineage>
        <taxon>Bacteria</taxon>
        <taxon>Pseudomonadati</taxon>
        <taxon>Pseudomonadota</taxon>
        <taxon>Alphaproteobacteria</taxon>
        <taxon>Rhodospirillales</taxon>
        <taxon>Rhodovibrionaceae</taxon>
        <taxon>Aquibaculum</taxon>
    </lineage>
</organism>
<dbReference type="RefSeq" id="WP_275822582.1">
    <property type="nucleotide sequence ID" value="NZ_JARHUD010000005.1"/>
</dbReference>
<protein>
    <recommendedName>
        <fullName evidence="8">Phosphoribosylformylglycinamidine synthase subunit PurQ</fullName>
        <shortName evidence="8">FGAM synthase</shortName>
        <ecNumber evidence="8">6.3.5.3</ecNumber>
    </recommendedName>
    <alternativeName>
        <fullName evidence="8">Formylglycinamide ribonucleotide amidotransferase subunit I</fullName>
        <shortName evidence="8">FGAR amidotransferase I</shortName>
        <shortName evidence="8">FGAR-AT I</shortName>
    </alternativeName>
    <alternativeName>
        <fullName evidence="8">Glutaminase PurQ</fullName>
        <ecNumber evidence="8">3.5.1.2</ecNumber>
    </alternativeName>
    <alternativeName>
        <fullName evidence="8">Phosphoribosylformylglycinamidine synthase subunit I</fullName>
    </alternativeName>
</protein>
<comment type="function">
    <text evidence="8">Part of the phosphoribosylformylglycinamidine synthase complex involved in the purines biosynthetic pathway. Catalyzes the ATP-dependent conversion of formylglycinamide ribonucleotide (FGAR) and glutamine to yield formylglycinamidine ribonucleotide (FGAM) and glutamate. The FGAM synthase complex is composed of three subunits. PurQ produces an ammonia molecule by converting glutamine to glutamate. PurL transfers the ammonia molecule to FGAR to form FGAM in an ATP-dependent manner. PurS interacts with PurQ and PurL and is thought to assist in the transfer of the ammonia molecule from PurQ to PurL.</text>
</comment>
<dbReference type="InterPro" id="IPR029062">
    <property type="entry name" value="Class_I_gatase-like"/>
</dbReference>
<evidence type="ECO:0000256" key="5">
    <source>
        <dbReference type="ARBA" id="ARBA00022801"/>
    </source>
</evidence>
<keyword evidence="3 8" id="KW-0547">Nucleotide-binding</keyword>
<evidence type="ECO:0000256" key="2">
    <source>
        <dbReference type="ARBA" id="ARBA00022598"/>
    </source>
</evidence>
<comment type="subcellular location">
    <subcellularLocation>
        <location evidence="8">Cytoplasm</location>
    </subcellularLocation>
</comment>
<dbReference type="Pfam" id="PF13507">
    <property type="entry name" value="GATase_5"/>
    <property type="match status" value="1"/>
</dbReference>